<dbReference type="EMBL" id="JABBGJ010000031">
    <property type="protein sequence ID" value="NMM01568.1"/>
    <property type="molecule type" value="Genomic_DNA"/>
</dbReference>
<dbReference type="AlphaFoldDB" id="A0A848IGQ3"/>
<comment type="caution">
    <text evidence="1">The sequence shown here is derived from an EMBL/GenBank/DDBJ whole genome shotgun (WGS) entry which is preliminary data.</text>
</comment>
<keyword evidence="2" id="KW-1185">Reference proteome</keyword>
<dbReference type="RefSeq" id="WP_169488395.1">
    <property type="nucleotide sequence ID" value="NZ_JABBGJ010000031.1"/>
</dbReference>
<evidence type="ECO:0000313" key="2">
    <source>
        <dbReference type="Proteomes" id="UP000544134"/>
    </source>
</evidence>
<gene>
    <name evidence="1" type="ORF">HHL24_26975</name>
</gene>
<name>A0A848IGQ3_9BURK</name>
<evidence type="ECO:0008006" key="3">
    <source>
        <dbReference type="Google" id="ProtNLM"/>
    </source>
</evidence>
<protein>
    <recommendedName>
        <fullName evidence="3">DUF4942 domain-containing protein</fullName>
    </recommendedName>
</protein>
<evidence type="ECO:0000313" key="1">
    <source>
        <dbReference type="EMBL" id="NMM01568.1"/>
    </source>
</evidence>
<proteinExistence type="predicted"/>
<dbReference type="Proteomes" id="UP000544134">
    <property type="component" value="Unassembled WGS sequence"/>
</dbReference>
<organism evidence="1 2">
    <name type="scientific">Paraburkholderia polaris</name>
    <dbReference type="NCBI Taxonomy" id="2728848"/>
    <lineage>
        <taxon>Bacteria</taxon>
        <taxon>Pseudomonadati</taxon>
        <taxon>Pseudomonadota</taxon>
        <taxon>Betaproteobacteria</taxon>
        <taxon>Burkholderiales</taxon>
        <taxon>Burkholderiaceae</taxon>
        <taxon>Paraburkholderia</taxon>
    </lineage>
</organism>
<reference evidence="1 2" key="1">
    <citation type="submission" date="2020-04" db="EMBL/GenBank/DDBJ databases">
        <title>Paraburkholderia sp. RP-4-7 isolated from soil.</title>
        <authorList>
            <person name="Dahal R.H."/>
        </authorList>
    </citation>
    <scope>NUCLEOTIDE SEQUENCE [LARGE SCALE GENOMIC DNA]</scope>
    <source>
        <strain evidence="1 2">RP-4-7</strain>
    </source>
</reference>
<sequence length="264" mass="29156">MSYNDLIVKFKQAQLVAREAYAAVAVAEHILRPDLESYLYAAKVRSEHGVKTELYGFCSGLAEGLVWDASRKLAPAGSKIDIARDDEMKEAGLDIREALERGAIPDLDGFWTYLERKFGGDTGRRVAYQQAAKAIIDGFFLRPDTEIRRVGGGVVINASVGSEASYVNRGLRRISTYSDQRVAALLQGLRAFARKSGFAQLAEDCNRGSIVRDDYASRDKLSLSGLEVTRFNDKWQFKFASQVGAALEIFISEFGAEHLASRAN</sequence>
<accession>A0A848IGQ3</accession>